<proteinExistence type="predicted"/>
<accession>A0ABZ0SCX9</accession>
<reference evidence="1 2" key="1">
    <citation type="journal article" date="2023" name="Microorganisms">
        <title>Thiorhodovibrio frisius and Trv. litoralis spp. nov., Two Novel Members from a Clade of Fastidious Purple Sulfur Bacteria That Exhibit Unique Red-Shifted Light-Harvesting Capabilities.</title>
        <authorList>
            <person name="Methner A."/>
            <person name="Kuzyk S.B."/>
            <person name="Petersen J."/>
            <person name="Bauer S."/>
            <person name="Brinkmann H."/>
            <person name="Sichau K."/>
            <person name="Wanner G."/>
            <person name="Wolf J."/>
            <person name="Neumann-Schaal M."/>
            <person name="Henke P."/>
            <person name="Tank M."/>
            <person name="Sproer C."/>
            <person name="Bunk B."/>
            <person name="Overmann J."/>
        </authorList>
    </citation>
    <scope>NUCLEOTIDE SEQUENCE [LARGE SCALE GENOMIC DNA]</scope>
    <source>
        <strain evidence="1 2">DSM 6702</strain>
    </source>
</reference>
<keyword evidence="2" id="KW-1185">Reference proteome</keyword>
<evidence type="ECO:0000313" key="2">
    <source>
        <dbReference type="Proteomes" id="UP001432180"/>
    </source>
</evidence>
<dbReference type="EMBL" id="CP121472">
    <property type="protein sequence ID" value="WPL18399.1"/>
    <property type="molecule type" value="Genomic_DNA"/>
</dbReference>
<gene>
    <name evidence="1" type="ORF">Thiowin_03470</name>
</gene>
<dbReference type="RefSeq" id="WP_328984165.1">
    <property type="nucleotide sequence ID" value="NZ_CP121472.1"/>
</dbReference>
<dbReference type="SUPFAM" id="SSF69721">
    <property type="entry name" value="DsrC, the gamma subunit of dissimilatory sulfite reductase"/>
    <property type="match status" value="1"/>
</dbReference>
<dbReference type="Pfam" id="PF04358">
    <property type="entry name" value="DsrC"/>
    <property type="match status" value="1"/>
</dbReference>
<dbReference type="Proteomes" id="UP001432180">
    <property type="component" value="Chromosome"/>
</dbReference>
<evidence type="ECO:0000313" key="1">
    <source>
        <dbReference type="EMBL" id="WPL18399.1"/>
    </source>
</evidence>
<sequence>MTDIKQVINNPDTSSPLQADREYDLAEWSREWAQEKADELGMRLTDDHWSVIDALRAHYRELPGAA</sequence>
<organism evidence="1 2">
    <name type="scientific">Thiorhodovibrio winogradskyi</name>
    <dbReference type="NCBI Taxonomy" id="77007"/>
    <lineage>
        <taxon>Bacteria</taxon>
        <taxon>Pseudomonadati</taxon>
        <taxon>Pseudomonadota</taxon>
        <taxon>Gammaproteobacteria</taxon>
        <taxon>Chromatiales</taxon>
        <taxon>Chromatiaceae</taxon>
        <taxon>Thiorhodovibrio</taxon>
    </lineage>
</organism>
<protein>
    <submittedName>
        <fullName evidence="1">Sulfur relay protein, TusE/DsrC/DsvC family</fullName>
    </submittedName>
</protein>
<dbReference type="InterPro" id="IPR025526">
    <property type="entry name" value="DsrC-like_dom_sf"/>
</dbReference>
<dbReference type="InterPro" id="IPR007453">
    <property type="entry name" value="DsrC/TusE"/>
</dbReference>
<name>A0ABZ0SCX9_9GAMM</name>